<keyword evidence="3" id="KW-1185">Reference proteome</keyword>
<dbReference type="OMA" id="VWVQQKA"/>
<sequence length="101" mass="10771">NIVSGPSSQQLLALKTSESVSPGGTVTLSCSLSSETFSDNNYPQWIQQRPGNVPRTIMHSTSTRPSGIPARFTGSRAGNTMSLTITGALAEDEADYYCSVW</sequence>
<dbReference type="SMART" id="SM00406">
    <property type="entry name" value="IGv"/>
    <property type="match status" value="1"/>
</dbReference>
<dbReference type="InterPro" id="IPR013783">
    <property type="entry name" value="Ig-like_fold"/>
</dbReference>
<dbReference type="AlphaFoldDB" id="K7F2A8"/>
<protein>
    <recommendedName>
        <fullName evidence="1">Ig-like domain-containing protein</fullName>
    </recommendedName>
</protein>
<dbReference type="EMBL" id="AGCU01152920">
    <property type="status" value="NOT_ANNOTATED_CDS"/>
    <property type="molecule type" value="Genomic_DNA"/>
</dbReference>
<feature type="domain" description="Ig-like" evidence="1">
    <location>
        <begin position="6"/>
        <end position="101"/>
    </location>
</feature>
<evidence type="ECO:0000259" key="1">
    <source>
        <dbReference type="PROSITE" id="PS50835"/>
    </source>
</evidence>
<dbReference type="EMBL" id="AGCU01152916">
    <property type="status" value="NOT_ANNOTATED_CDS"/>
    <property type="molecule type" value="Genomic_DNA"/>
</dbReference>
<dbReference type="InterPro" id="IPR050150">
    <property type="entry name" value="IgV_Light_Chain"/>
</dbReference>
<dbReference type="InterPro" id="IPR007110">
    <property type="entry name" value="Ig-like_dom"/>
</dbReference>
<dbReference type="Proteomes" id="UP000007267">
    <property type="component" value="Unassembled WGS sequence"/>
</dbReference>
<dbReference type="SUPFAM" id="SSF48726">
    <property type="entry name" value="Immunoglobulin"/>
    <property type="match status" value="1"/>
</dbReference>
<organism evidence="2 3">
    <name type="scientific">Pelodiscus sinensis</name>
    <name type="common">Chinese softshell turtle</name>
    <name type="synonym">Trionyx sinensis</name>
    <dbReference type="NCBI Taxonomy" id="13735"/>
    <lineage>
        <taxon>Eukaryota</taxon>
        <taxon>Metazoa</taxon>
        <taxon>Chordata</taxon>
        <taxon>Craniata</taxon>
        <taxon>Vertebrata</taxon>
        <taxon>Euteleostomi</taxon>
        <taxon>Archelosauria</taxon>
        <taxon>Testudinata</taxon>
        <taxon>Testudines</taxon>
        <taxon>Cryptodira</taxon>
        <taxon>Trionychia</taxon>
        <taxon>Trionychidae</taxon>
        <taxon>Pelodiscus</taxon>
    </lineage>
</organism>
<accession>K7F2A8</accession>
<evidence type="ECO:0000313" key="2">
    <source>
        <dbReference type="Ensembl" id="ENSPSIP00000002168.1"/>
    </source>
</evidence>
<dbReference type="PANTHER" id="PTHR23267">
    <property type="entry name" value="IMMUNOGLOBULIN LIGHT CHAIN"/>
    <property type="match status" value="1"/>
</dbReference>
<proteinExistence type="predicted"/>
<dbReference type="eggNOG" id="ENOG502SQN8">
    <property type="taxonomic scope" value="Eukaryota"/>
</dbReference>
<dbReference type="PROSITE" id="PS50835">
    <property type="entry name" value="IG_LIKE"/>
    <property type="match status" value="1"/>
</dbReference>
<reference evidence="2" key="4">
    <citation type="submission" date="2025-09" db="UniProtKB">
        <authorList>
            <consortium name="Ensembl"/>
        </authorList>
    </citation>
    <scope>IDENTIFICATION</scope>
</reference>
<dbReference type="EMBL" id="AGCU01152918">
    <property type="status" value="NOT_ANNOTATED_CDS"/>
    <property type="molecule type" value="Genomic_DNA"/>
</dbReference>
<dbReference type="GeneTree" id="ENSGT00940000154179"/>
<reference evidence="2" key="3">
    <citation type="submission" date="2025-08" db="UniProtKB">
        <authorList>
            <consortium name="Ensembl"/>
        </authorList>
    </citation>
    <scope>IDENTIFICATION</scope>
</reference>
<name>K7F2A8_PELSI</name>
<dbReference type="InterPro" id="IPR013106">
    <property type="entry name" value="Ig_V-set"/>
</dbReference>
<dbReference type="EMBL" id="AGCU01152917">
    <property type="status" value="NOT_ANNOTATED_CDS"/>
    <property type="molecule type" value="Genomic_DNA"/>
</dbReference>
<dbReference type="InterPro" id="IPR036179">
    <property type="entry name" value="Ig-like_dom_sf"/>
</dbReference>
<evidence type="ECO:0000313" key="3">
    <source>
        <dbReference type="Proteomes" id="UP000007267"/>
    </source>
</evidence>
<dbReference type="EMBL" id="AGCU01152919">
    <property type="status" value="NOT_ANNOTATED_CDS"/>
    <property type="molecule type" value="Genomic_DNA"/>
</dbReference>
<dbReference type="Pfam" id="PF07686">
    <property type="entry name" value="V-set"/>
    <property type="match status" value="1"/>
</dbReference>
<reference evidence="3" key="1">
    <citation type="submission" date="2011-10" db="EMBL/GenBank/DDBJ databases">
        <authorList>
            <consortium name="Soft-shell Turtle Genome Consortium"/>
        </authorList>
    </citation>
    <scope>NUCLEOTIDE SEQUENCE [LARGE SCALE GENOMIC DNA]</scope>
    <source>
        <strain evidence="3">Daiwa-1</strain>
    </source>
</reference>
<reference evidence="3" key="2">
    <citation type="journal article" date="2013" name="Nat. Genet.">
        <title>The draft genomes of soft-shell turtle and green sea turtle yield insights into the development and evolution of the turtle-specific body plan.</title>
        <authorList>
            <person name="Wang Z."/>
            <person name="Pascual-Anaya J."/>
            <person name="Zadissa A."/>
            <person name="Li W."/>
            <person name="Niimura Y."/>
            <person name="Huang Z."/>
            <person name="Li C."/>
            <person name="White S."/>
            <person name="Xiong Z."/>
            <person name="Fang D."/>
            <person name="Wang B."/>
            <person name="Ming Y."/>
            <person name="Chen Y."/>
            <person name="Zheng Y."/>
            <person name="Kuraku S."/>
            <person name="Pignatelli M."/>
            <person name="Herrero J."/>
            <person name="Beal K."/>
            <person name="Nozawa M."/>
            <person name="Li Q."/>
            <person name="Wang J."/>
            <person name="Zhang H."/>
            <person name="Yu L."/>
            <person name="Shigenobu S."/>
            <person name="Wang J."/>
            <person name="Liu J."/>
            <person name="Flicek P."/>
            <person name="Searle S."/>
            <person name="Wang J."/>
            <person name="Kuratani S."/>
            <person name="Yin Y."/>
            <person name="Aken B."/>
            <person name="Zhang G."/>
            <person name="Irie N."/>
        </authorList>
    </citation>
    <scope>NUCLEOTIDE SEQUENCE [LARGE SCALE GENOMIC DNA]</scope>
    <source>
        <strain evidence="3">Daiwa-1</strain>
    </source>
</reference>
<dbReference type="Gene3D" id="2.60.40.10">
    <property type="entry name" value="Immunoglobulins"/>
    <property type="match status" value="1"/>
</dbReference>
<dbReference type="HOGENOM" id="CLU_077975_4_0_1"/>
<dbReference type="Ensembl" id="ENSPSIT00000002175.1">
    <property type="protein sequence ID" value="ENSPSIP00000002168.1"/>
    <property type="gene ID" value="ENSPSIG00000002164.1"/>
</dbReference>